<proteinExistence type="predicted"/>
<sequence length="59" mass="6339">MKSNLAAASYVCSTAALCACGNMLMLTSAHVVYRKSKPTGAAPTLWWWYSLRCAGGDPR</sequence>
<dbReference type="EMBL" id="JAIWYP010000003">
    <property type="protein sequence ID" value="KAH3857205.1"/>
    <property type="molecule type" value="Genomic_DNA"/>
</dbReference>
<dbReference type="AlphaFoldDB" id="A0A9D4R8I9"/>
<evidence type="ECO:0000313" key="2">
    <source>
        <dbReference type="Proteomes" id="UP000828390"/>
    </source>
</evidence>
<accession>A0A9D4R8I9</accession>
<reference evidence="1" key="1">
    <citation type="journal article" date="2019" name="bioRxiv">
        <title>The Genome of the Zebra Mussel, Dreissena polymorpha: A Resource for Invasive Species Research.</title>
        <authorList>
            <person name="McCartney M.A."/>
            <person name="Auch B."/>
            <person name="Kono T."/>
            <person name="Mallez S."/>
            <person name="Zhang Y."/>
            <person name="Obille A."/>
            <person name="Becker A."/>
            <person name="Abrahante J.E."/>
            <person name="Garbe J."/>
            <person name="Badalamenti J.P."/>
            <person name="Herman A."/>
            <person name="Mangelson H."/>
            <person name="Liachko I."/>
            <person name="Sullivan S."/>
            <person name="Sone E.D."/>
            <person name="Koren S."/>
            <person name="Silverstein K.A.T."/>
            <person name="Beckman K.B."/>
            <person name="Gohl D.M."/>
        </authorList>
    </citation>
    <scope>NUCLEOTIDE SEQUENCE</scope>
    <source>
        <strain evidence="1">Duluth1</strain>
        <tissue evidence="1">Whole animal</tissue>
    </source>
</reference>
<dbReference type="Proteomes" id="UP000828390">
    <property type="component" value="Unassembled WGS sequence"/>
</dbReference>
<organism evidence="1 2">
    <name type="scientific">Dreissena polymorpha</name>
    <name type="common">Zebra mussel</name>
    <name type="synonym">Mytilus polymorpha</name>
    <dbReference type="NCBI Taxonomy" id="45954"/>
    <lineage>
        <taxon>Eukaryota</taxon>
        <taxon>Metazoa</taxon>
        <taxon>Spiralia</taxon>
        <taxon>Lophotrochozoa</taxon>
        <taxon>Mollusca</taxon>
        <taxon>Bivalvia</taxon>
        <taxon>Autobranchia</taxon>
        <taxon>Heteroconchia</taxon>
        <taxon>Euheterodonta</taxon>
        <taxon>Imparidentia</taxon>
        <taxon>Neoheterodontei</taxon>
        <taxon>Myida</taxon>
        <taxon>Dreissenoidea</taxon>
        <taxon>Dreissenidae</taxon>
        <taxon>Dreissena</taxon>
    </lineage>
</organism>
<keyword evidence="2" id="KW-1185">Reference proteome</keyword>
<protein>
    <submittedName>
        <fullName evidence="1">Uncharacterized protein</fullName>
    </submittedName>
</protein>
<comment type="caution">
    <text evidence="1">The sequence shown here is derived from an EMBL/GenBank/DDBJ whole genome shotgun (WGS) entry which is preliminary data.</text>
</comment>
<gene>
    <name evidence="1" type="ORF">DPMN_099810</name>
</gene>
<dbReference type="PROSITE" id="PS51257">
    <property type="entry name" value="PROKAR_LIPOPROTEIN"/>
    <property type="match status" value="1"/>
</dbReference>
<evidence type="ECO:0000313" key="1">
    <source>
        <dbReference type="EMBL" id="KAH3857205.1"/>
    </source>
</evidence>
<reference evidence="1" key="2">
    <citation type="submission" date="2020-11" db="EMBL/GenBank/DDBJ databases">
        <authorList>
            <person name="McCartney M.A."/>
            <person name="Auch B."/>
            <person name="Kono T."/>
            <person name="Mallez S."/>
            <person name="Becker A."/>
            <person name="Gohl D.M."/>
            <person name="Silverstein K.A.T."/>
            <person name="Koren S."/>
            <person name="Bechman K.B."/>
            <person name="Herman A."/>
            <person name="Abrahante J.E."/>
            <person name="Garbe J."/>
        </authorList>
    </citation>
    <scope>NUCLEOTIDE SEQUENCE</scope>
    <source>
        <strain evidence="1">Duluth1</strain>
        <tissue evidence="1">Whole animal</tissue>
    </source>
</reference>
<name>A0A9D4R8I9_DREPO</name>